<dbReference type="GO" id="GO:0005938">
    <property type="term" value="C:cell cortex"/>
    <property type="evidence" value="ECO:0007669"/>
    <property type="project" value="TreeGrafter"/>
</dbReference>
<dbReference type="InterPro" id="IPR036140">
    <property type="entry name" value="PFN_sf"/>
</dbReference>
<evidence type="ECO:0000313" key="7">
    <source>
        <dbReference type="EMBL" id="EGG14886.1"/>
    </source>
</evidence>
<evidence type="ECO:0000256" key="4">
    <source>
        <dbReference type="ARBA" id="ARBA00023203"/>
    </source>
</evidence>
<dbReference type="KEGG" id="dfa:DFA_10759"/>
<dbReference type="Pfam" id="PF00235">
    <property type="entry name" value="Profilin"/>
    <property type="match status" value="1"/>
</dbReference>
<dbReference type="PRINTS" id="PR00392">
    <property type="entry name" value="PROFILIN"/>
</dbReference>
<evidence type="ECO:0000256" key="1">
    <source>
        <dbReference type="ARBA" id="ARBA00004245"/>
    </source>
</evidence>
<dbReference type="RefSeq" id="XP_004351402.1">
    <property type="nucleotide sequence ID" value="XM_004351350.1"/>
</dbReference>
<dbReference type="PANTHER" id="PTHR11604:SF0">
    <property type="entry name" value="PROFILIN"/>
    <property type="match status" value="1"/>
</dbReference>
<evidence type="ECO:0000256" key="6">
    <source>
        <dbReference type="ARBA" id="ARBA00025549"/>
    </source>
</evidence>
<keyword evidence="3" id="KW-0963">Cytoplasm</keyword>
<dbReference type="SUPFAM" id="SSF55770">
    <property type="entry name" value="Profilin (actin-binding protein)"/>
    <property type="match status" value="1"/>
</dbReference>
<dbReference type="GO" id="GO:0003785">
    <property type="term" value="F:actin monomer binding"/>
    <property type="evidence" value="ECO:0007669"/>
    <property type="project" value="TreeGrafter"/>
</dbReference>
<dbReference type="InterPro" id="IPR005455">
    <property type="entry name" value="PFN_euk"/>
</dbReference>
<keyword evidence="5" id="KW-0206">Cytoskeleton</keyword>
<dbReference type="PANTHER" id="PTHR11604">
    <property type="entry name" value="PROFILIN"/>
    <property type="match status" value="1"/>
</dbReference>
<proteinExistence type="inferred from homology"/>
<name>F4QBB4_CACFS</name>
<dbReference type="OrthoDB" id="421374at2759"/>
<reference evidence="8" key="1">
    <citation type="journal article" date="2011" name="Genome Res.">
        <title>Phylogeny-wide analysis of social amoeba genomes highlights ancient origins for complex intercellular communication.</title>
        <authorList>
            <person name="Heidel A.J."/>
            <person name="Lawal H.M."/>
            <person name="Felder M."/>
            <person name="Schilde C."/>
            <person name="Helps N.R."/>
            <person name="Tunggal B."/>
            <person name="Rivero F."/>
            <person name="John U."/>
            <person name="Schleicher M."/>
            <person name="Eichinger L."/>
            <person name="Platzer M."/>
            <person name="Noegel A.A."/>
            <person name="Schaap P."/>
            <person name="Gloeckner G."/>
        </authorList>
    </citation>
    <scope>NUCLEOTIDE SEQUENCE [LARGE SCALE GENOMIC DNA]</scope>
    <source>
        <strain evidence="8">SH3</strain>
    </source>
</reference>
<keyword evidence="4" id="KW-0009">Actin-binding</keyword>
<dbReference type="Proteomes" id="UP000007797">
    <property type="component" value="Unassembled WGS sequence"/>
</dbReference>
<comment type="function">
    <text evidence="6">Binds to actin and affects the structure of the cytoskeleton. At high concentrations, profilin prevents the polymerization of actin, whereas it enhances it at low concentrations. By binding to PIP2, it inhibits the formation of IP3 and DG.</text>
</comment>
<comment type="similarity">
    <text evidence="2">Belongs to the profilin family.</text>
</comment>
<evidence type="ECO:0000256" key="5">
    <source>
        <dbReference type="ARBA" id="ARBA00023212"/>
    </source>
</evidence>
<dbReference type="EMBL" id="GL883027">
    <property type="protein sequence ID" value="EGG14886.1"/>
    <property type="molecule type" value="Genomic_DNA"/>
</dbReference>
<comment type="subcellular location">
    <subcellularLocation>
        <location evidence="1">Cytoplasm</location>
        <location evidence="1">Cytoskeleton</location>
    </subcellularLocation>
</comment>
<evidence type="ECO:0000256" key="2">
    <source>
        <dbReference type="ARBA" id="ARBA00010058"/>
    </source>
</evidence>
<accession>F4QBB4</accession>
<protein>
    <submittedName>
        <fullName evidence="7">Profilin I</fullName>
    </submittedName>
</protein>
<evidence type="ECO:0000256" key="3">
    <source>
        <dbReference type="ARBA" id="ARBA00022490"/>
    </source>
</evidence>
<gene>
    <name evidence="7" type="primary">proA</name>
    <name evidence="7" type="ORF">DFA_10759</name>
</gene>
<keyword evidence="8" id="KW-1185">Reference proteome</keyword>
<dbReference type="Gene3D" id="3.30.450.30">
    <property type="entry name" value="Dynein light chain 2a, cytoplasmic"/>
    <property type="match status" value="1"/>
</dbReference>
<dbReference type="GO" id="GO:0005856">
    <property type="term" value="C:cytoskeleton"/>
    <property type="evidence" value="ECO:0007669"/>
    <property type="project" value="UniProtKB-SubCell"/>
</dbReference>
<organism evidence="7 8">
    <name type="scientific">Cavenderia fasciculata</name>
    <name type="common">Slime mold</name>
    <name type="synonym">Dictyostelium fasciculatum</name>
    <dbReference type="NCBI Taxonomy" id="261658"/>
    <lineage>
        <taxon>Eukaryota</taxon>
        <taxon>Amoebozoa</taxon>
        <taxon>Evosea</taxon>
        <taxon>Eumycetozoa</taxon>
        <taxon>Dictyostelia</taxon>
        <taxon>Acytosteliales</taxon>
        <taxon>Cavenderiaceae</taxon>
        <taxon>Cavenderia</taxon>
    </lineage>
</organism>
<sequence length="81" mass="9160">MFNDTESFTSCGLMIGGIHYSYVLKEGQLIMLKADEEKKGGSCLYKTKQNIVIGVYDSSKDPKKVYTTMEKLGKYLVENSY</sequence>
<dbReference type="AlphaFoldDB" id="F4QBB4"/>
<dbReference type="InterPro" id="IPR048278">
    <property type="entry name" value="PFN"/>
</dbReference>
<evidence type="ECO:0000313" key="8">
    <source>
        <dbReference type="Proteomes" id="UP000007797"/>
    </source>
</evidence>
<dbReference type="GeneID" id="14866886"/>